<protein>
    <submittedName>
        <fullName evidence="1">Cyclase</fullName>
    </submittedName>
</protein>
<keyword evidence="2" id="KW-1185">Reference proteome</keyword>
<dbReference type="RefSeq" id="WP_197001617.1">
    <property type="nucleotide sequence ID" value="NZ_BONS01000033.1"/>
</dbReference>
<dbReference type="GO" id="GO:0030639">
    <property type="term" value="P:polyketide biosynthetic process"/>
    <property type="evidence" value="ECO:0007669"/>
    <property type="project" value="InterPro"/>
</dbReference>
<dbReference type="InterPro" id="IPR038474">
    <property type="entry name" value="Polyketide_synth_cyclase_sf"/>
</dbReference>
<accession>A0A8J7KUS4</accession>
<dbReference type="Proteomes" id="UP000622552">
    <property type="component" value="Unassembled WGS sequence"/>
</dbReference>
<dbReference type="InterPro" id="IPR011008">
    <property type="entry name" value="Dimeric_a/b-barrel"/>
</dbReference>
<dbReference type="SUPFAM" id="SSF54909">
    <property type="entry name" value="Dimeric alpha+beta barrel"/>
    <property type="match status" value="1"/>
</dbReference>
<dbReference type="Pfam" id="PF04673">
    <property type="entry name" value="Cyclase_polyket"/>
    <property type="match status" value="1"/>
</dbReference>
<organism evidence="1 2">
    <name type="scientific">Longispora fulva</name>
    <dbReference type="NCBI Taxonomy" id="619741"/>
    <lineage>
        <taxon>Bacteria</taxon>
        <taxon>Bacillati</taxon>
        <taxon>Actinomycetota</taxon>
        <taxon>Actinomycetes</taxon>
        <taxon>Micromonosporales</taxon>
        <taxon>Micromonosporaceae</taxon>
        <taxon>Longispora</taxon>
    </lineage>
</organism>
<proteinExistence type="predicted"/>
<dbReference type="InterPro" id="IPR006765">
    <property type="entry name" value="Polyketide_synth_cyclase"/>
</dbReference>
<evidence type="ECO:0000313" key="2">
    <source>
        <dbReference type="Proteomes" id="UP000622552"/>
    </source>
</evidence>
<dbReference type="AlphaFoldDB" id="A0A8J7KUS4"/>
<sequence length="117" mass="13476">MHRTVIVARIKPMAEAAVAEVFGNSDATSLPYELGVEQRSLYSLNDIYLHVVDFREDPVETLRRATDLPGFRQISAELRPFISPYDPNWAKPQDAVAREFYRWTPADSSVHFRHDRS</sequence>
<dbReference type="Gene3D" id="3.30.70.1090">
    <property type="entry name" value="Dimeric alpha+beta barrel"/>
    <property type="match status" value="1"/>
</dbReference>
<dbReference type="EMBL" id="JADOUF010000001">
    <property type="protein sequence ID" value="MBG6134372.1"/>
    <property type="molecule type" value="Genomic_DNA"/>
</dbReference>
<gene>
    <name evidence="1" type="ORF">IW245_000566</name>
</gene>
<reference evidence="1" key="1">
    <citation type="submission" date="2020-11" db="EMBL/GenBank/DDBJ databases">
        <title>Sequencing the genomes of 1000 actinobacteria strains.</title>
        <authorList>
            <person name="Klenk H.-P."/>
        </authorList>
    </citation>
    <scope>NUCLEOTIDE SEQUENCE</scope>
    <source>
        <strain evidence="1">DSM 45356</strain>
    </source>
</reference>
<name>A0A8J7KUS4_9ACTN</name>
<comment type="caution">
    <text evidence="1">The sequence shown here is derived from an EMBL/GenBank/DDBJ whole genome shotgun (WGS) entry which is preliminary data.</text>
</comment>
<evidence type="ECO:0000313" key="1">
    <source>
        <dbReference type="EMBL" id="MBG6134372.1"/>
    </source>
</evidence>